<organism evidence="3 4">
    <name type="scientific">Arachis hypogaea</name>
    <name type="common">Peanut</name>
    <dbReference type="NCBI Taxonomy" id="3818"/>
    <lineage>
        <taxon>Eukaryota</taxon>
        <taxon>Viridiplantae</taxon>
        <taxon>Streptophyta</taxon>
        <taxon>Embryophyta</taxon>
        <taxon>Tracheophyta</taxon>
        <taxon>Spermatophyta</taxon>
        <taxon>Magnoliopsida</taxon>
        <taxon>eudicotyledons</taxon>
        <taxon>Gunneridae</taxon>
        <taxon>Pentapetalae</taxon>
        <taxon>rosids</taxon>
        <taxon>fabids</taxon>
        <taxon>Fabales</taxon>
        <taxon>Fabaceae</taxon>
        <taxon>Papilionoideae</taxon>
        <taxon>50 kb inversion clade</taxon>
        <taxon>dalbergioids sensu lato</taxon>
        <taxon>Dalbergieae</taxon>
        <taxon>Pterocarpus clade</taxon>
        <taxon>Arachis</taxon>
    </lineage>
</organism>
<dbReference type="AlphaFoldDB" id="A0A445CGU4"/>
<dbReference type="Pfam" id="PF03101">
    <property type="entry name" value="FAR1"/>
    <property type="match status" value="1"/>
</dbReference>
<comment type="caution">
    <text evidence="3">The sequence shown here is derived from an EMBL/GenBank/DDBJ whole genome shotgun (WGS) entry which is preliminary data.</text>
</comment>
<evidence type="ECO:0000313" key="4">
    <source>
        <dbReference type="Proteomes" id="UP000289738"/>
    </source>
</evidence>
<dbReference type="PANTHER" id="PTHR47718">
    <property type="entry name" value="OS01G0519700 PROTEIN"/>
    <property type="match status" value="1"/>
</dbReference>
<evidence type="ECO:0000259" key="2">
    <source>
        <dbReference type="Pfam" id="PF03101"/>
    </source>
</evidence>
<dbReference type="PANTHER" id="PTHR47718:SF13">
    <property type="entry name" value="OS09G0290500 PROTEIN"/>
    <property type="match status" value="1"/>
</dbReference>
<proteinExistence type="predicted"/>
<reference evidence="3 4" key="1">
    <citation type="submission" date="2019-01" db="EMBL/GenBank/DDBJ databases">
        <title>Sequencing of cultivated peanut Arachis hypogaea provides insights into genome evolution and oil improvement.</title>
        <authorList>
            <person name="Chen X."/>
        </authorList>
    </citation>
    <scope>NUCLEOTIDE SEQUENCE [LARGE SCALE GENOMIC DNA]</scope>
    <source>
        <strain evidence="4">cv. Fuhuasheng</strain>
        <tissue evidence="3">Leaves</tissue>
    </source>
</reference>
<keyword evidence="4" id="KW-1185">Reference proteome</keyword>
<evidence type="ECO:0000313" key="3">
    <source>
        <dbReference type="EMBL" id="RYR50144.1"/>
    </source>
</evidence>
<feature type="domain" description="FAR1" evidence="2">
    <location>
        <begin position="136"/>
        <end position="191"/>
    </location>
</feature>
<dbReference type="Proteomes" id="UP000289738">
    <property type="component" value="Chromosome A07"/>
</dbReference>
<sequence>MAKAMLPSLPSLPPNPDRQRRRPRRSSAPPFLPPSSPLNPASPALPPNLVTQKILFGSSSTLASQHGPSLALHVGSEMTTVNLEDVLYRQSDDGVDYGNVASLTDDNILRKKFGRFHGFGICEGNMFKDGGGNLIREGLRHRNHYNRVDRRRSHKPETRTNCEPRICIYLDRSNNIWRVKKVITEHNHALTHPGMVHLILNFRSMTEAAKAQIDGMQGYGISTSKMM</sequence>
<feature type="region of interest" description="Disordered" evidence="1">
    <location>
        <begin position="1"/>
        <end position="46"/>
    </location>
</feature>
<dbReference type="EMBL" id="SDMP01000007">
    <property type="protein sequence ID" value="RYR50144.1"/>
    <property type="molecule type" value="Genomic_DNA"/>
</dbReference>
<evidence type="ECO:0000256" key="1">
    <source>
        <dbReference type="SAM" id="MobiDB-lite"/>
    </source>
</evidence>
<dbReference type="InterPro" id="IPR004330">
    <property type="entry name" value="FAR1_DNA_bnd_dom"/>
</dbReference>
<accession>A0A445CGU4</accession>
<name>A0A445CGU4_ARAHY</name>
<gene>
    <name evidence="3" type="ORF">Ahy_A07g036721</name>
</gene>
<protein>
    <recommendedName>
        <fullName evidence="2">FAR1 domain-containing protein</fullName>
    </recommendedName>
</protein>